<feature type="region of interest" description="Disordered" evidence="1">
    <location>
        <begin position="33"/>
        <end position="92"/>
    </location>
</feature>
<gene>
    <name evidence="2" type="ORF">EZS28_047370</name>
</gene>
<dbReference type="Proteomes" id="UP000324800">
    <property type="component" value="Unassembled WGS sequence"/>
</dbReference>
<dbReference type="AlphaFoldDB" id="A0A5J4TGR6"/>
<sequence length="92" mass="9701">RVLDYIKQKVLTAEVEKAVSMWERKVEIAEKTSAAQKKRQAALGQPTNVPISKGKGSQGSARVGSQHSKANSNQTGGNPNKGQLVKGISGTG</sequence>
<evidence type="ECO:0000313" key="2">
    <source>
        <dbReference type="EMBL" id="KAA6357102.1"/>
    </source>
</evidence>
<evidence type="ECO:0000256" key="1">
    <source>
        <dbReference type="SAM" id="MobiDB-lite"/>
    </source>
</evidence>
<reference evidence="2 3" key="1">
    <citation type="submission" date="2019-03" db="EMBL/GenBank/DDBJ databases">
        <title>Single cell metagenomics reveals metabolic interactions within the superorganism composed of flagellate Streblomastix strix and complex community of Bacteroidetes bacteria on its surface.</title>
        <authorList>
            <person name="Treitli S.C."/>
            <person name="Kolisko M."/>
            <person name="Husnik F."/>
            <person name="Keeling P."/>
            <person name="Hampl V."/>
        </authorList>
    </citation>
    <scope>NUCLEOTIDE SEQUENCE [LARGE SCALE GENOMIC DNA]</scope>
    <source>
        <strain evidence="2">ST1C</strain>
    </source>
</reference>
<name>A0A5J4TGR6_9EUKA</name>
<comment type="caution">
    <text evidence="2">The sequence shown here is derived from an EMBL/GenBank/DDBJ whole genome shotgun (WGS) entry which is preliminary data.</text>
</comment>
<feature type="non-terminal residue" evidence="2">
    <location>
        <position position="1"/>
    </location>
</feature>
<proteinExistence type="predicted"/>
<organism evidence="2 3">
    <name type="scientific">Streblomastix strix</name>
    <dbReference type="NCBI Taxonomy" id="222440"/>
    <lineage>
        <taxon>Eukaryota</taxon>
        <taxon>Metamonada</taxon>
        <taxon>Preaxostyla</taxon>
        <taxon>Oxymonadida</taxon>
        <taxon>Streblomastigidae</taxon>
        <taxon>Streblomastix</taxon>
    </lineage>
</organism>
<evidence type="ECO:0000313" key="3">
    <source>
        <dbReference type="Proteomes" id="UP000324800"/>
    </source>
</evidence>
<accession>A0A5J4TGR6</accession>
<feature type="compositionally biased region" description="Polar residues" evidence="1">
    <location>
        <begin position="58"/>
        <end position="81"/>
    </location>
</feature>
<dbReference type="EMBL" id="SNRW01031911">
    <property type="protein sequence ID" value="KAA6357102.1"/>
    <property type="molecule type" value="Genomic_DNA"/>
</dbReference>
<protein>
    <submittedName>
        <fullName evidence="2">Uncharacterized protein</fullName>
    </submittedName>
</protein>